<reference evidence="2" key="1">
    <citation type="submission" date="2016-10" db="EMBL/GenBank/DDBJ databases">
        <authorList>
            <person name="de Groot N.N."/>
        </authorList>
    </citation>
    <scope>NUCLEOTIDE SEQUENCE [LARGE SCALE GENOMIC DNA]</scope>
    <source>
        <strain evidence="2">10nlg</strain>
    </source>
</reference>
<name>A0A1H9RB30_9BACI</name>
<sequence>MNMTQDAADFLIPLMQKQQKSAIVIGYRANKR</sequence>
<accession>A0A1H9RB30</accession>
<evidence type="ECO:0000313" key="2">
    <source>
        <dbReference type="Proteomes" id="UP000199318"/>
    </source>
</evidence>
<evidence type="ECO:0000313" key="1">
    <source>
        <dbReference type="EMBL" id="SER69133.1"/>
    </source>
</evidence>
<protein>
    <submittedName>
        <fullName evidence="1">Uncharacterized protein</fullName>
    </submittedName>
</protein>
<keyword evidence="2" id="KW-1185">Reference proteome</keyword>
<comment type="caution">
    <text evidence="1">The sequence shown here is derived from an EMBL/GenBank/DDBJ whole genome shotgun (WGS) entry which is preliminary data.</text>
</comment>
<dbReference type="Proteomes" id="UP000199318">
    <property type="component" value="Unassembled WGS sequence"/>
</dbReference>
<gene>
    <name evidence="1" type="ORF">SAMN05444126_10466</name>
</gene>
<organism evidence="1 2">
    <name type="scientific">Salisediminibacterium halotolerans</name>
    <dbReference type="NCBI Taxonomy" id="517425"/>
    <lineage>
        <taxon>Bacteria</taxon>
        <taxon>Bacillati</taxon>
        <taxon>Bacillota</taxon>
        <taxon>Bacilli</taxon>
        <taxon>Bacillales</taxon>
        <taxon>Bacillaceae</taxon>
        <taxon>Salisediminibacterium</taxon>
    </lineage>
</organism>
<dbReference type="AlphaFoldDB" id="A0A1H9RB30"/>
<dbReference type="EMBL" id="FOGV01000004">
    <property type="protein sequence ID" value="SER69133.1"/>
    <property type="molecule type" value="Genomic_DNA"/>
</dbReference>
<proteinExistence type="predicted"/>